<dbReference type="Gene3D" id="1.10.443.10">
    <property type="entry name" value="Intergrase catalytic core"/>
    <property type="match status" value="1"/>
</dbReference>
<gene>
    <name evidence="2" type="ORF">ACLFYP115_02166</name>
</gene>
<organism evidence="2">
    <name type="scientific">Anaerostipes caccae</name>
    <dbReference type="NCBI Taxonomy" id="105841"/>
    <lineage>
        <taxon>Bacteria</taxon>
        <taxon>Bacillati</taxon>
        <taxon>Bacillota</taxon>
        <taxon>Clostridia</taxon>
        <taxon>Lachnospirales</taxon>
        <taxon>Lachnospiraceae</taxon>
        <taxon>Anaerostipes</taxon>
    </lineage>
</organism>
<name>A0A6N2UY77_9FIRM</name>
<keyword evidence="1" id="KW-0233">DNA recombination</keyword>
<dbReference type="SUPFAM" id="SSF56349">
    <property type="entry name" value="DNA breaking-rejoining enzymes"/>
    <property type="match status" value="1"/>
</dbReference>
<evidence type="ECO:0000313" key="2">
    <source>
        <dbReference type="EMBL" id="VYT23114.1"/>
    </source>
</evidence>
<accession>A0A6N2UY77</accession>
<dbReference type="EMBL" id="CACRSQ010000007">
    <property type="protein sequence ID" value="VYT23114.1"/>
    <property type="molecule type" value="Genomic_DNA"/>
</dbReference>
<reference evidence="2" key="1">
    <citation type="submission" date="2019-11" db="EMBL/GenBank/DDBJ databases">
        <authorList>
            <person name="Feng L."/>
        </authorList>
    </citation>
    <scope>NUCLEOTIDE SEQUENCE</scope>
    <source>
        <strain evidence="2">AcaccaeLFYP115</strain>
    </source>
</reference>
<sequence>MKRCIEKDEVKDIGVYNLRYSHVSLRLHLGYFVVAIGERVGHKSKRITLYYRHLLSGGGDCDEIE</sequence>
<dbReference type="AlphaFoldDB" id="A0A6N2UY77"/>
<protein>
    <recommendedName>
        <fullName evidence="3">Tyr recombinase domain-containing protein</fullName>
    </recommendedName>
</protein>
<dbReference type="GO" id="GO:0003677">
    <property type="term" value="F:DNA binding"/>
    <property type="evidence" value="ECO:0007669"/>
    <property type="project" value="InterPro"/>
</dbReference>
<evidence type="ECO:0008006" key="3">
    <source>
        <dbReference type="Google" id="ProtNLM"/>
    </source>
</evidence>
<dbReference type="InterPro" id="IPR011010">
    <property type="entry name" value="DNA_brk_join_enz"/>
</dbReference>
<dbReference type="GO" id="GO:0015074">
    <property type="term" value="P:DNA integration"/>
    <property type="evidence" value="ECO:0007669"/>
    <property type="project" value="InterPro"/>
</dbReference>
<proteinExistence type="predicted"/>
<dbReference type="GO" id="GO:0006310">
    <property type="term" value="P:DNA recombination"/>
    <property type="evidence" value="ECO:0007669"/>
    <property type="project" value="UniProtKB-KW"/>
</dbReference>
<evidence type="ECO:0000256" key="1">
    <source>
        <dbReference type="ARBA" id="ARBA00023172"/>
    </source>
</evidence>
<dbReference type="InterPro" id="IPR013762">
    <property type="entry name" value="Integrase-like_cat_sf"/>
</dbReference>